<dbReference type="InterPro" id="IPR034505">
    <property type="entry name" value="Coproporphyrinogen-III_oxidase"/>
</dbReference>
<feature type="binding site" evidence="15">
    <location>
        <position position="252"/>
    </location>
    <ligand>
        <name>S-adenosyl-L-methionine</name>
        <dbReference type="ChEBI" id="CHEBI:59789"/>
        <label>2</label>
    </ligand>
</feature>
<dbReference type="UniPathway" id="UPA00251">
    <property type="reaction ID" value="UER00323"/>
</dbReference>
<evidence type="ECO:0000256" key="8">
    <source>
        <dbReference type="ARBA" id="ARBA00022723"/>
    </source>
</evidence>
<dbReference type="RefSeq" id="WP_159455323.1">
    <property type="nucleotide sequence ID" value="NZ_FWZT01000008.1"/>
</dbReference>
<dbReference type="InterPro" id="IPR006638">
    <property type="entry name" value="Elp3/MiaA/NifB-like_rSAM"/>
</dbReference>
<dbReference type="GO" id="GO:0051989">
    <property type="term" value="F:coproporphyrinogen dehydrogenase activity"/>
    <property type="evidence" value="ECO:0007669"/>
    <property type="project" value="UniProtKB-EC"/>
</dbReference>
<evidence type="ECO:0000256" key="2">
    <source>
        <dbReference type="ARBA" id="ARBA00004785"/>
    </source>
</evidence>
<keyword evidence="6 14" id="KW-0963">Cytoplasm</keyword>
<evidence type="ECO:0000256" key="9">
    <source>
        <dbReference type="ARBA" id="ARBA00023002"/>
    </source>
</evidence>
<evidence type="ECO:0000313" key="18">
    <source>
        <dbReference type="EMBL" id="SMF25386.1"/>
    </source>
</evidence>
<feature type="binding site" evidence="15">
    <location>
        <position position="193"/>
    </location>
    <ligand>
        <name>S-adenosyl-L-methionine</name>
        <dbReference type="ChEBI" id="CHEBI:59789"/>
        <label>2</label>
    </ligand>
</feature>
<keyword evidence="7 14" id="KW-0949">S-adenosyl-L-methionine</keyword>
<sequence length="471" mass="54260">MKYHLDKNQRETYSRYAGLALPRHTSYPAANFWNESHTWETIKSRIIQVDSAKPEDVSLYFHIPYCQQLCFYCACLKEVRPRNDPKTEDKINELLRGFEKELKIKAPLLEGKRVSHIHFGGGTPTYLTDAEWLKLWGMIQRYTDVAIDAEIAIEMDPRTMTSSRLGFFRHMGVNRISLGVQDFNRKVQHAINRVQTYEQVAELVQTARSLGIPSINFDLIYGLPFQTLESMTQTLDQVIDLSPNRVAFYRLAVLPDMFKWQKTFVKKDLPQGLLPLDLNLLALNTFTDSGYNFIGLDHFAKADDDLAIAYRNGALHRNFQGMTSGRDQQILGFGPSSISAFGSTYFQNPHKQKDWLMGLDHPKQGYYRCHLKSDDDRIRQEAIQQIYTYGRIDIQDLEDQFPIEWESYFSPSLHKLETLIDDGIVHSTDYVIRENGLLGRLLRRVIAAAFDSYLPERPFQQGLPGQASQVG</sequence>
<evidence type="ECO:0000256" key="11">
    <source>
        <dbReference type="ARBA" id="ARBA00023014"/>
    </source>
</evidence>
<dbReference type="STRING" id="1513793.SAMN06296036_10865"/>
<dbReference type="Gene3D" id="3.30.750.200">
    <property type="match status" value="1"/>
</dbReference>
<dbReference type="GO" id="GO:0006782">
    <property type="term" value="P:protoporphyrinogen IX biosynthetic process"/>
    <property type="evidence" value="ECO:0007669"/>
    <property type="project" value="UniProtKB-UniPathway"/>
</dbReference>
<gene>
    <name evidence="18" type="ORF">SAMN06296036_10865</name>
</gene>
<evidence type="ECO:0000256" key="7">
    <source>
        <dbReference type="ARBA" id="ARBA00022691"/>
    </source>
</evidence>
<feature type="binding site" evidence="15">
    <location>
        <position position="121"/>
    </location>
    <ligand>
        <name>S-adenosyl-L-methionine</name>
        <dbReference type="ChEBI" id="CHEBI:59789"/>
        <label>1</label>
    </ligand>
</feature>
<feature type="binding site" evidence="15">
    <location>
        <position position="154"/>
    </location>
    <ligand>
        <name>S-adenosyl-L-methionine</name>
        <dbReference type="ChEBI" id="CHEBI:59789"/>
        <label>1</label>
    </ligand>
</feature>
<evidence type="ECO:0000256" key="4">
    <source>
        <dbReference type="ARBA" id="ARBA00011245"/>
    </source>
</evidence>
<keyword evidence="10 14" id="KW-0408">Iron</keyword>
<evidence type="ECO:0000256" key="6">
    <source>
        <dbReference type="ARBA" id="ARBA00022490"/>
    </source>
</evidence>
<keyword evidence="11 14" id="KW-0411">Iron-sulfur</keyword>
<keyword evidence="8 14" id="KW-0479">Metal-binding</keyword>
<accession>A0A1Y6BX19</accession>
<dbReference type="PANTHER" id="PTHR13932:SF6">
    <property type="entry name" value="OXYGEN-INDEPENDENT COPROPORPHYRINOGEN III OXIDASE"/>
    <property type="match status" value="1"/>
</dbReference>
<dbReference type="Gene3D" id="1.10.10.920">
    <property type="match status" value="1"/>
</dbReference>
<feature type="binding site" evidence="15">
    <location>
        <position position="338"/>
    </location>
    <ligand>
        <name>S-adenosyl-L-methionine</name>
        <dbReference type="ChEBI" id="CHEBI:59789"/>
        <label>1</label>
    </ligand>
</feature>
<feature type="binding site" evidence="16">
    <location>
        <position position="70"/>
    </location>
    <ligand>
        <name>[4Fe-4S] cluster</name>
        <dbReference type="ChEBI" id="CHEBI:49883"/>
        <note>4Fe-4S-S-AdoMet</note>
    </ligand>
</feature>
<organism evidence="18 19">
    <name type="scientific">Pseudobacteriovorax antillogorgiicola</name>
    <dbReference type="NCBI Taxonomy" id="1513793"/>
    <lineage>
        <taxon>Bacteria</taxon>
        <taxon>Pseudomonadati</taxon>
        <taxon>Bdellovibrionota</taxon>
        <taxon>Oligoflexia</taxon>
        <taxon>Oligoflexales</taxon>
        <taxon>Pseudobacteriovoracaceae</taxon>
        <taxon>Pseudobacteriovorax</taxon>
    </lineage>
</organism>
<evidence type="ECO:0000256" key="10">
    <source>
        <dbReference type="ARBA" id="ARBA00023004"/>
    </source>
</evidence>
<feature type="domain" description="Radical SAM core" evidence="17">
    <location>
        <begin position="51"/>
        <end position="297"/>
    </location>
</feature>
<evidence type="ECO:0000256" key="5">
    <source>
        <dbReference type="ARBA" id="ARBA00022485"/>
    </source>
</evidence>
<dbReference type="NCBIfam" id="TIGR00538">
    <property type="entry name" value="hemN"/>
    <property type="match status" value="1"/>
</dbReference>
<evidence type="ECO:0000256" key="16">
    <source>
        <dbReference type="PIRSR" id="PIRSR000167-2"/>
    </source>
</evidence>
<dbReference type="GO" id="GO:0005737">
    <property type="term" value="C:cytoplasm"/>
    <property type="evidence" value="ECO:0007669"/>
    <property type="project" value="UniProtKB-SubCell"/>
</dbReference>
<keyword evidence="5 14" id="KW-0004">4Fe-4S</keyword>
<evidence type="ECO:0000256" key="12">
    <source>
        <dbReference type="ARBA" id="ARBA00023244"/>
    </source>
</evidence>
<feature type="binding site" evidence="16">
    <location>
        <position position="66"/>
    </location>
    <ligand>
        <name>[4Fe-4S] cluster</name>
        <dbReference type="ChEBI" id="CHEBI:49883"/>
        <note>4Fe-4S-S-AdoMet</note>
    </ligand>
</feature>
<comment type="similarity">
    <text evidence="3 14">Belongs to the anaerobic coproporphyrinogen-III oxidase family.</text>
</comment>
<comment type="cofactor">
    <cofactor evidence="14 16">
        <name>[4Fe-4S] cluster</name>
        <dbReference type="ChEBI" id="CHEBI:49883"/>
    </cofactor>
    <text evidence="14 16">Binds 1 [4Fe-4S] cluster. The cluster is coordinated with 3 cysteines and an exchangeable S-adenosyl-L-methionine.</text>
</comment>
<dbReference type="SFLD" id="SFLDG01065">
    <property type="entry name" value="anaerobic_coproporphyrinogen-I"/>
    <property type="match status" value="1"/>
</dbReference>
<evidence type="ECO:0000256" key="3">
    <source>
        <dbReference type="ARBA" id="ARBA00005493"/>
    </source>
</evidence>
<proteinExistence type="inferred from homology"/>
<dbReference type="InterPro" id="IPR007197">
    <property type="entry name" value="rSAM"/>
</dbReference>
<dbReference type="SMART" id="SM00729">
    <property type="entry name" value="Elp3"/>
    <property type="match status" value="1"/>
</dbReference>
<comment type="subcellular location">
    <subcellularLocation>
        <location evidence="1 14">Cytoplasm</location>
    </subcellularLocation>
</comment>
<dbReference type="GO" id="GO:0046872">
    <property type="term" value="F:metal ion binding"/>
    <property type="evidence" value="ECO:0007669"/>
    <property type="project" value="UniProtKB-KW"/>
</dbReference>
<evidence type="ECO:0000256" key="13">
    <source>
        <dbReference type="ARBA" id="ARBA00048321"/>
    </source>
</evidence>
<evidence type="ECO:0000256" key="14">
    <source>
        <dbReference type="PIRNR" id="PIRNR000167"/>
    </source>
</evidence>
<dbReference type="InterPro" id="IPR004558">
    <property type="entry name" value="Coprogen_oxidase_HemN"/>
</dbReference>
<dbReference type="CDD" id="cd01335">
    <property type="entry name" value="Radical_SAM"/>
    <property type="match status" value="1"/>
</dbReference>
<evidence type="ECO:0000313" key="19">
    <source>
        <dbReference type="Proteomes" id="UP000192907"/>
    </source>
</evidence>
<feature type="binding site" evidence="15">
    <location>
        <position position="181"/>
    </location>
    <ligand>
        <name>S-adenosyl-L-methionine</name>
        <dbReference type="ChEBI" id="CHEBI:59789"/>
        <label>2</label>
    </ligand>
</feature>
<reference evidence="19" key="1">
    <citation type="submission" date="2017-04" db="EMBL/GenBank/DDBJ databases">
        <authorList>
            <person name="Varghese N."/>
            <person name="Submissions S."/>
        </authorList>
    </citation>
    <scope>NUCLEOTIDE SEQUENCE [LARGE SCALE GENOMIC DNA]</scope>
    <source>
        <strain evidence="19">RKEM611</strain>
    </source>
</reference>
<dbReference type="SFLD" id="SFLDS00029">
    <property type="entry name" value="Radical_SAM"/>
    <property type="match status" value="1"/>
</dbReference>
<feature type="binding site" evidence="15">
    <location>
        <begin position="122"/>
        <end position="123"/>
    </location>
    <ligand>
        <name>S-adenosyl-L-methionine</name>
        <dbReference type="ChEBI" id="CHEBI:59789"/>
        <label>2</label>
    </ligand>
</feature>
<comment type="catalytic activity">
    <reaction evidence="13 14">
        <text>coproporphyrinogen III + 2 S-adenosyl-L-methionine = protoporphyrinogen IX + 2 5'-deoxyadenosine + 2 L-methionine + 2 CO2</text>
        <dbReference type="Rhea" id="RHEA:15425"/>
        <dbReference type="ChEBI" id="CHEBI:16526"/>
        <dbReference type="ChEBI" id="CHEBI:17319"/>
        <dbReference type="ChEBI" id="CHEBI:57307"/>
        <dbReference type="ChEBI" id="CHEBI:57309"/>
        <dbReference type="ChEBI" id="CHEBI:57844"/>
        <dbReference type="ChEBI" id="CHEBI:59789"/>
        <dbReference type="EC" id="1.3.98.3"/>
    </reaction>
</comment>
<dbReference type="SUPFAM" id="SSF102114">
    <property type="entry name" value="Radical SAM enzymes"/>
    <property type="match status" value="1"/>
</dbReference>
<name>A0A1Y6BX19_9BACT</name>
<feature type="binding site" evidence="16">
    <location>
        <position position="73"/>
    </location>
    <ligand>
        <name>[4Fe-4S] cluster</name>
        <dbReference type="ChEBI" id="CHEBI:49883"/>
        <note>4Fe-4S-S-AdoMet</note>
    </ligand>
</feature>
<protein>
    <recommendedName>
        <fullName evidence="14">Coproporphyrinogen-III oxidase</fullName>
        <ecNumber evidence="14">1.3.98.3</ecNumber>
    </recommendedName>
</protein>
<feature type="binding site" evidence="15">
    <location>
        <position position="60"/>
    </location>
    <ligand>
        <name>S-adenosyl-L-methionine</name>
        <dbReference type="ChEBI" id="CHEBI:59789"/>
        <label>1</label>
    </ligand>
</feature>
<dbReference type="EC" id="1.3.98.3" evidence="14"/>
<dbReference type="Pfam" id="PF04055">
    <property type="entry name" value="Radical_SAM"/>
    <property type="match status" value="1"/>
</dbReference>
<comment type="pathway">
    <text evidence="2 14">Porphyrin-containing compound metabolism; protoporphyrin-IX biosynthesis; protoporphyrinogen-IX from coproporphyrinogen-III (AdoMet route): step 1/1.</text>
</comment>
<comment type="subunit">
    <text evidence="4">Monomer.</text>
</comment>
<dbReference type="InterPro" id="IPR058240">
    <property type="entry name" value="rSAM_sf"/>
</dbReference>
<feature type="binding site" evidence="15">
    <location>
        <position position="218"/>
    </location>
    <ligand>
        <name>S-adenosyl-L-methionine</name>
        <dbReference type="ChEBI" id="CHEBI:59789"/>
        <label>2</label>
    </ligand>
</feature>
<dbReference type="AlphaFoldDB" id="A0A1Y6BX19"/>
<dbReference type="PROSITE" id="PS51918">
    <property type="entry name" value="RADICAL_SAM"/>
    <property type="match status" value="1"/>
</dbReference>
<evidence type="ECO:0000259" key="17">
    <source>
        <dbReference type="PROSITE" id="PS51918"/>
    </source>
</evidence>
<dbReference type="GO" id="GO:0051539">
    <property type="term" value="F:4 iron, 4 sulfur cluster binding"/>
    <property type="evidence" value="ECO:0007669"/>
    <property type="project" value="UniProtKB-KW"/>
</dbReference>
<keyword evidence="19" id="KW-1185">Reference proteome</keyword>
<feature type="binding site" evidence="15">
    <location>
        <begin position="72"/>
        <end position="74"/>
    </location>
    <ligand>
        <name>S-adenosyl-L-methionine</name>
        <dbReference type="ChEBI" id="CHEBI:59789"/>
        <label>2</label>
    </ligand>
</feature>
<dbReference type="Proteomes" id="UP000192907">
    <property type="component" value="Unassembled WGS sequence"/>
</dbReference>
<dbReference type="PIRSF" id="PIRSF000167">
    <property type="entry name" value="HemN"/>
    <property type="match status" value="1"/>
</dbReference>
<evidence type="ECO:0000256" key="1">
    <source>
        <dbReference type="ARBA" id="ARBA00004496"/>
    </source>
</evidence>
<keyword evidence="9 14" id="KW-0560">Oxidoreductase</keyword>
<dbReference type="PANTHER" id="PTHR13932">
    <property type="entry name" value="COPROPORPHYRINIGEN III OXIDASE"/>
    <property type="match status" value="1"/>
</dbReference>
<keyword evidence="12 14" id="KW-0627">Porphyrin biosynthesis</keyword>
<dbReference type="EMBL" id="FWZT01000008">
    <property type="protein sequence ID" value="SMF25386.1"/>
    <property type="molecule type" value="Genomic_DNA"/>
</dbReference>
<evidence type="ECO:0000256" key="15">
    <source>
        <dbReference type="PIRSR" id="PIRSR000167-1"/>
    </source>
</evidence>
<dbReference type="GO" id="GO:0004109">
    <property type="term" value="F:coproporphyrinogen oxidase activity"/>
    <property type="evidence" value="ECO:0007669"/>
    <property type="project" value="InterPro"/>
</dbReference>